<dbReference type="EMBL" id="BPLR01005911">
    <property type="protein sequence ID" value="GIY05981.1"/>
    <property type="molecule type" value="Genomic_DNA"/>
</dbReference>
<sequence>MLQERRGWQKGKANLPVPCSWPAGRAGGPHWVVALGADHTGHARRPRATTDGDDDDGWCRPLFEKAQQLPRQLRLALILGCLATPLPHRSASGEAPGVHLSTPAPEAHMADDLWEVQRRNGCLPLPLLF</sequence>
<evidence type="ECO:0000313" key="2">
    <source>
        <dbReference type="Proteomes" id="UP001054945"/>
    </source>
</evidence>
<name>A0AAV4QD00_CAEEX</name>
<accession>A0AAV4QD00</accession>
<keyword evidence="2" id="KW-1185">Reference proteome</keyword>
<reference evidence="1 2" key="1">
    <citation type="submission" date="2021-06" db="EMBL/GenBank/DDBJ databases">
        <title>Caerostris extrusa draft genome.</title>
        <authorList>
            <person name="Kono N."/>
            <person name="Arakawa K."/>
        </authorList>
    </citation>
    <scope>NUCLEOTIDE SEQUENCE [LARGE SCALE GENOMIC DNA]</scope>
</reference>
<evidence type="ECO:0000313" key="1">
    <source>
        <dbReference type="EMBL" id="GIY05981.1"/>
    </source>
</evidence>
<proteinExistence type="predicted"/>
<gene>
    <name evidence="1" type="ORF">CEXT_341101</name>
</gene>
<dbReference type="Proteomes" id="UP001054945">
    <property type="component" value="Unassembled WGS sequence"/>
</dbReference>
<organism evidence="1 2">
    <name type="scientific">Caerostris extrusa</name>
    <name type="common">Bark spider</name>
    <name type="synonym">Caerostris bankana</name>
    <dbReference type="NCBI Taxonomy" id="172846"/>
    <lineage>
        <taxon>Eukaryota</taxon>
        <taxon>Metazoa</taxon>
        <taxon>Ecdysozoa</taxon>
        <taxon>Arthropoda</taxon>
        <taxon>Chelicerata</taxon>
        <taxon>Arachnida</taxon>
        <taxon>Araneae</taxon>
        <taxon>Araneomorphae</taxon>
        <taxon>Entelegynae</taxon>
        <taxon>Araneoidea</taxon>
        <taxon>Araneidae</taxon>
        <taxon>Caerostris</taxon>
    </lineage>
</organism>
<dbReference type="AlphaFoldDB" id="A0AAV4QD00"/>
<comment type="caution">
    <text evidence="1">The sequence shown here is derived from an EMBL/GenBank/DDBJ whole genome shotgun (WGS) entry which is preliminary data.</text>
</comment>
<protein>
    <submittedName>
        <fullName evidence="1">Uncharacterized protein</fullName>
    </submittedName>
</protein>